<dbReference type="PANTHER" id="PTHR40763:SF5">
    <property type="entry name" value="MEMBRANE PROTEIN"/>
    <property type="match status" value="1"/>
</dbReference>
<sequence>MSGELVPDHGELRASHEDRDQVVERLRVAAGDGRLTAEELDERLEVALTARTYRELEAVLTDLPATGPSWAGGVPSPAPNDRSRIAVDSASAKREGTWAVPRQMEIESNSGSVVLDFTSAVIGSPTLEIEASVRSGSVTLIVPPDVFVDVDEVAVSSGSVRHRAHVSAGTPIRLRIHVTGKVRSGSITVRPPRPPRRGFLQWLLRRPGPMKSIAR</sequence>
<gene>
    <name evidence="3" type="ORF">ACIGXA_09640</name>
</gene>
<accession>A0ABW8C2X0</accession>
<proteinExistence type="predicted"/>
<dbReference type="EMBL" id="JBITYG010000002">
    <property type="protein sequence ID" value="MFI9100779.1"/>
    <property type="molecule type" value="Genomic_DNA"/>
</dbReference>
<evidence type="ECO:0000313" key="4">
    <source>
        <dbReference type="Proteomes" id="UP001614394"/>
    </source>
</evidence>
<feature type="region of interest" description="Disordered" evidence="1">
    <location>
        <begin position="1"/>
        <end position="20"/>
    </location>
</feature>
<name>A0ABW8C2X0_9ACTN</name>
<protein>
    <submittedName>
        <fullName evidence="3">DUF1707 domain-containing protein</fullName>
    </submittedName>
</protein>
<comment type="caution">
    <text evidence="3">The sequence shown here is derived from an EMBL/GenBank/DDBJ whole genome shotgun (WGS) entry which is preliminary data.</text>
</comment>
<dbReference type="Proteomes" id="UP001614394">
    <property type="component" value="Unassembled WGS sequence"/>
</dbReference>
<reference evidence="3 4" key="1">
    <citation type="submission" date="2024-10" db="EMBL/GenBank/DDBJ databases">
        <title>The Natural Products Discovery Center: Release of the First 8490 Sequenced Strains for Exploring Actinobacteria Biosynthetic Diversity.</title>
        <authorList>
            <person name="Kalkreuter E."/>
            <person name="Kautsar S.A."/>
            <person name="Yang D."/>
            <person name="Bader C.D."/>
            <person name="Teijaro C.N."/>
            <person name="Fluegel L."/>
            <person name="Davis C.M."/>
            <person name="Simpson J.R."/>
            <person name="Lauterbach L."/>
            <person name="Steele A.D."/>
            <person name="Gui C."/>
            <person name="Meng S."/>
            <person name="Li G."/>
            <person name="Viehrig K."/>
            <person name="Ye F."/>
            <person name="Su P."/>
            <person name="Kiefer A.F."/>
            <person name="Nichols A."/>
            <person name="Cepeda A.J."/>
            <person name="Yan W."/>
            <person name="Fan B."/>
            <person name="Jiang Y."/>
            <person name="Adhikari A."/>
            <person name="Zheng C.-J."/>
            <person name="Schuster L."/>
            <person name="Cowan T.M."/>
            <person name="Smanski M.J."/>
            <person name="Chevrette M.G."/>
            <person name="De Carvalho L.P.S."/>
            <person name="Shen B."/>
        </authorList>
    </citation>
    <scope>NUCLEOTIDE SEQUENCE [LARGE SCALE GENOMIC DNA]</scope>
    <source>
        <strain evidence="3 4">NPDC053399</strain>
    </source>
</reference>
<dbReference type="Pfam" id="PF08044">
    <property type="entry name" value="DUF1707"/>
    <property type="match status" value="1"/>
</dbReference>
<evidence type="ECO:0000313" key="3">
    <source>
        <dbReference type="EMBL" id="MFI9100779.1"/>
    </source>
</evidence>
<dbReference type="PANTHER" id="PTHR40763">
    <property type="entry name" value="MEMBRANE PROTEIN-RELATED"/>
    <property type="match status" value="1"/>
</dbReference>
<organism evidence="3 4">
    <name type="scientific">Streptomyces fildesensis</name>
    <dbReference type="NCBI Taxonomy" id="375757"/>
    <lineage>
        <taxon>Bacteria</taxon>
        <taxon>Bacillati</taxon>
        <taxon>Actinomycetota</taxon>
        <taxon>Actinomycetes</taxon>
        <taxon>Kitasatosporales</taxon>
        <taxon>Streptomycetaceae</taxon>
        <taxon>Streptomyces</taxon>
    </lineage>
</organism>
<keyword evidence="4" id="KW-1185">Reference proteome</keyword>
<evidence type="ECO:0000256" key="1">
    <source>
        <dbReference type="SAM" id="MobiDB-lite"/>
    </source>
</evidence>
<feature type="domain" description="DUF1707" evidence="2">
    <location>
        <begin position="12"/>
        <end position="64"/>
    </location>
</feature>
<dbReference type="InterPro" id="IPR012551">
    <property type="entry name" value="DUF1707_SHOCT-like"/>
</dbReference>
<evidence type="ECO:0000259" key="2">
    <source>
        <dbReference type="Pfam" id="PF08044"/>
    </source>
</evidence>
<dbReference type="RefSeq" id="WP_399646390.1">
    <property type="nucleotide sequence ID" value="NZ_JBITYG010000002.1"/>
</dbReference>